<comment type="similarity">
    <text evidence="7">Belongs to the RnpA family.</text>
</comment>
<evidence type="ECO:0000313" key="9">
    <source>
        <dbReference type="EMBL" id="MFD1913232.1"/>
    </source>
</evidence>
<dbReference type="PANTHER" id="PTHR33992">
    <property type="entry name" value="RIBONUCLEASE P PROTEIN COMPONENT"/>
    <property type="match status" value="1"/>
</dbReference>
<dbReference type="EC" id="3.1.26.5" evidence="7 8"/>
<sequence>MTPSAIPVAGQCAEPIGGPAVLSCPIETLKLRSDFLRAAQASRQGTAGFMLQARQRDGDGPGAAIRVGFTCSRKVGNAVTRNRAKRRLRAIARQVMPGAAQPGWDYVLVGRPGATVTRPYDLLVGDLLRAIEQIHRPKRSKE</sequence>
<evidence type="ECO:0000256" key="6">
    <source>
        <dbReference type="ARBA" id="ARBA00022884"/>
    </source>
</evidence>
<dbReference type="PANTHER" id="PTHR33992:SF1">
    <property type="entry name" value="RIBONUCLEASE P PROTEIN COMPONENT"/>
    <property type="match status" value="1"/>
</dbReference>
<evidence type="ECO:0000313" key="10">
    <source>
        <dbReference type="Proteomes" id="UP001597353"/>
    </source>
</evidence>
<keyword evidence="6 7" id="KW-0694">RNA-binding</keyword>
<dbReference type="EMBL" id="JBHUGH010000010">
    <property type="protein sequence ID" value="MFD1913232.1"/>
    <property type="molecule type" value="Genomic_DNA"/>
</dbReference>
<evidence type="ECO:0000256" key="2">
    <source>
        <dbReference type="ARBA" id="ARBA00022694"/>
    </source>
</evidence>
<gene>
    <name evidence="7 9" type="primary">rnpA</name>
    <name evidence="9" type="ORF">ACFSGJ_13525</name>
</gene>
<comment type="caution">
    <text evidence="9">The sequence shown here is derived from an EMBL/GenBank/DDBJ whole genome shotgun (WGS) entry which is preliminary data.</text>
</comment>
<dbReference type="InterPro" id="IPR020568">
    <property type="entry name" value="Ribosomal_Su5_D2-typ_SF"/>
</dbReference>
<evidence type="ECO:0000256" key="7">
    <source>
        <dbReference type="HAMAP-Rule" id="MF_00227"/>
    </source>
</evidence>
<accession>A0ABW4S6T2</accession>
<evidence type="ECO:0000256" key="5">
    <source>
        <dbReference type="ARBA" id="ARBA00022801"/>
    </source>
</evidence>
<evidence type="ECO:0000256" key="1">
    <source>
        <dbReference type="ARBA" id="ARBA00002663"/>
    </source>
</evidence>
<dbReference type="GO" id="GO:0004526">
    <property type="term" value="F:ribonuclease P activity"/>
    <property type="evidence" value="ECO:0007669"/>
    <property type="project" value="UniProtKB-EC"/>
</dbReference>
<proteinExistence type="inferred from homology"/>
<evidence type="ECO:0000256" key="8">
    <source>
        <dbReference type="NCBIfam" id="TIGR00188"/>
    </source>
</evidence>
<dbReference type="InterPro" id="IPR000100">
    <property type="entry name" value="RNase_P"/>
</dbReference>
<comment type="function">
    <text evidence="1 7">RNaseP catalyzes the removal of the 5'-leader sequence from pre-tRNA to produce the mature 5'-terminus. It can also cleave other RNA substrates such as 4.5S RNA. The protein component plays an auxiliary but essential role in vivo by binding to the 5'-leader sequence and broadening the substrate specificity of the ribozyme.</text>
</comment>
<evidence type="ECO:0000256" key="3">
    <source>
        <dbReference type="ARBA" id="ARBA00022722"/>
    </source>
</evidence>
<keyword evidence="4 7" id="KW-0255">Endonuclease</keyword>
<dbReference type="Proteomes" id="UP001597353">
    <property type="component" value="Unassembled WGS sequence"/>
</dbReference>
<dbReference type="Gene3D" id="3.30.230.10">
    <property type="match status" value="1"/>
</dbReference>
<comment type="subunit">
    <text evidence="7">Consists of a catalytic RNA component (M1 or rnpB) and a protein subunit.</text>
</comment>
<organism evidence="9 10">
    <name type="scientific">Halodurantibacterium flavum</name>
    <dbReference type="NCBI Taxonomy" id="1382802"/>
    <lineage>
        <taxon>Bacteria</taxon>
        <taxon>Pseudomonadati</taxon>
        <taxon>Pseudomonadota</taxon>
        <taxon>Alphaproteobacteria</taxon>
        <taxon>Rhodobacterales</taxon>
        <taxon>Paracoccaceae</taxon>
        <taxon>Halodurantibacterium</taxon>
    </lineage>
</organism>
<dbReference type="NCBIfam" id="TIGR00188">
    <property type="entry name" value="rnpA"/>
    <property type="match status" value="1"/>
</dbReference>
<dbReference type="Pfam" id="PF00825">
    <property type="entry name" value="Ribonuclease_P"/>
    <property type="match status" value="1"/>
</dbReference>
<comment type="catalytic activity">
    <reaction evidence="7">
        <text>Endonucleolytic cleavage of RNA, removing 5'-extranucleotides from tRNA precursor.</text>
        <dbReference type="EC" id="3.1.26.5"/>
    </reaction>
</comment>
<dbReference type="InterPro" id="IPR020539">
    <property type="entry name" value="RNase_P_CS"/>
</dbReference>
<keyword evidence="2 7" id="KW-0819">tRNA processing</keyword>
<protein>
    <recommendedName>
        <fullName evidence="7 8">Ribonuclease P protein component</fullName>
        <shortName evidence="7">RNase P protein</shortName>
        <shortName evidence="7">RNaseP protein</shortName>
        <ecNumber evidence="7 8">3.1.26.5</ecNumber>
    </recommendedName>
    <alternativeName>
        <fullName evidence="7">Protein C5</fullName>
    </alternativeName>
</protein>
<dbReference type="PROSITE" id="PS00648">
    <property type="entry name" value="RIBONUCLEASE_P"/>
    <property type="match status" value="1"/>
</dbReference>
<keyword evidence="10" id="KW-1185">Reference proteome</keyword>
<evidence type="ECO:0000256" key="4">
    <source>
        <dbReference type="ARBA" id="ARBA00022759"/>
    </source>
</evidence>
<keyword evidence="3 7" id="KW-0540">Nuclease</keyword>
<name>A0ABW4S6T2_9RHOB</name>
<dbReference type="InterPro" id="IPR014721">
    <property type="entry name" value="Ribsml_uS5_D2-typ_fold_subgr"/>
</dbReference>
<dbReference type="HAMAP" id="MF_00227">
    <property type="entry name" value="RNase_P"/>
    <property type="match status" value="1"/>
</dbReference>
<reference evidence="10" key="1">
    <citation type="journal article" date="2019" name="Int. J. Syst. Evol. Microbiol.">
        <title>The Global Catalogue of Microorganisms (GCM) 10K type strain sequencing project: providing services to taxonomists for standard genome sequencing and annotation.</title>
        <authorList>
            <consortium name="The Broad Institute Genomics Platform"/>
            <consortium name="The Broad Institute Genome Sequencing Center for Infectious Disease"/>
            <person name="Wu L."/>
            <person name="Ma J."/>
        </authorList>
    </citation>
    <scope>NUCLEOTIDE SEQUENCE [LARGE SCALE GENOMIC DNA]</scope>
    <source>
        <strain evidence="10">CGMCC 4.7242</strain>
    </source>
</reference>
<keyword evidence="5 7" id="KW-0378">Hydrolase</keyword>
<dbReference type="SUPFAM" id="SSF54211">
    <property type="entry name" value="Ribosomal protein S5 domain 2-like"/>
    <property type="match status" value="1"/>
</dbReference>
<dbReference type="RefSeq" id="WP_390262773.1">
    <property type="nucleotide sequence ID" value="NZ_JBHUGH010000010.1"/>
</dbReference>